<accession>A0AAD4LD49</accession>
<dbReference type="Pfam" id="PF24883">
    <property type="entry name" value="NPHP3_N"/>
    <property type="match status" value="1"/>
</dbReference>
<sequence length="609" mass="67674">MSQTLSTVAASSRFQAIFNAALKLYEKQTKKDLIAHPLASQLQACDSPASILSVLQEKAREFDQAQSGDERLTKWLNPTVNVLYAFSTTLGEGVGLVFSPAKVVFAGICVFLLAAKDVAASQDTVADPFEQIEFFFKRLEAYIEVAPTAAMTDIIMLEVLTIFGIATKEIKQGRGKKFLKKLAGRSDIEDALRRLDILTQEEARMALAEVLKITHTIREVMAMESKLIIQQTASGVDEIKWNQLQQLLRTWLSPSDPSTNHNVALNAQHEGTAMWFVQSSLFIEWKSTGSLLWIHGKLGSGKASSGFSSIIQDVVATCEAGLAIMAYFYFDFRDAIKRSRRDLLLSLMTQLATSSSPCCDILHRIYMAHKSGAHQPSDNTLKECLEAMLRLPGEGHIFVVLDALDECPDSSGIPSPRNEVLRLVKDLVDLRLQDLHICVTSRPEVDIRAVIQPLAFRSVSLHDESGQNTDIDDYVRHVVNSSSNTAMRRWTADDKHLVIKTLPLAGYAAQHWADHARFEKVSSRIRNGMDDLPWDDFTSWPTSPSSSPLYYAALCGLYDMAERLIIKHPEQAQAGGGLMLARFHQLCAGDTSALPNYSTDMAQMWIFEA</sequence>
<evidence type="ECO:0000256" key="1">
    <source>
        <dbReference type="ARBA" id="ARBA00022737"/>
    </source>
</evidence>
<dbReference type="InterPro" id="IPR056884">
    <property type="entry name" value="NPHP3-like_N"/>
</dbReference>
<comment type="caution">
    <text evidence="4">The sequence shown here is derived from an EMBL/GenBank/DDBJ whole genome shotgun (WGS) entry which is preliminary data.</text>
</comment>
<keyword evidence="5" id="KW-1185">Reference proteome</keyword>
<dbReference type="AlphaFoldDB" id="A0AAD4LD49"/>
<dbReference type="Gene3D" id="3.40.50.300">
    <property type="entry name" value="P-loop containing nucleotide triphosphate hydrolases"/>
    <property type="match status" value="1"/>
</dbReference>
<protein>
    <recommendedName>
        <fullName evidence="6">NACHT domain-containing protein</fullName>
    </recommendedName>
</protein>
<reference evidence="4" key="1">
    <citation type="submission" date="2022-01" db="EMBL/GenBank/DDBJ databases">
        <title>Comparative genomics reveals a dynamic genome evolution in the ectomycorrhizal milk-cap (Lactarius) mushrooms.</title>
        <authorList>
            <consortium name="DOE Joint Genome Institute"/>
            <person name="Lebreton A."/>
            <person name="Tang N."/>
            <person name="Kuo A."/>
            <person name="LaButti K."/>
            <person name="Drula E."/>
            <person name="Barry K."/>
            <person name="Clum A."/>
            <person name="Lipzen A."/>
            <person name="Mousain D."/>
            <person name="Ng V."/>
            <person name="Wang R."/>
            <person name="Wang X."/>
            <person name="Dai Y."/>
            <person name="Henrissat B."/>
            <person name="Grigoriev I.V."/>
            <person name="Guerin-Laguette A."/>
            <person name="Yu F."/>
            <person name="Martin F.M."/>
        </authorList>
    </citation>
    <scope>NUCLEOTIDE SEQUENCE</scope>
    <source>
        <strain evidence="4">QP</strain>
    </source>
</reference>
<dbReference type="Pfam" id="PF17109">
    <property type="entry name" value="Goodbye"/>
    <property type="match status" value="1"/>
</dbReference>
<evidence type="ECO:0000259" key="3">
    <source>
        <dbReference type="Pfam" id="PF24883"/>
    </source>
</evidence>
<feature type="domain" description="Nephrocystin 3-like N-terminal" evidence="3">
    <location>
        <begin position="271"/>
        <end position="442"/>
    </location>
</feature>
<feature type="domain" description="Fungal STAND N-terminal Goodbye" evidence="2">
    <location>
        <begin position="18"/>
        <end position="142"/>
    </location>
</feature>
<organism evidence="4 5">
    <name type="scientific">Lactarius akahatsu</name>
    <dbReference type="NCBI Taxonomy" id="416441"/>
    <lineage>
        <taxon>Eukaryota</taxon>
        <taxon>Fungi</taxon>
        <taxon>Dikarya</taxon>
        <taxon>Basidiomycota</taxon>
        <taxon>Agaricomycotina</taxon>
        <taxon>Agaricomycetes</taxon>
        <taxon>Russulales</taxon>
        <taxon>Russulaceae</taxon>
        <taxon>Lactarius</taxon>
    </lineage>
</organism>
<evidence type="ECO:0008006" key="6">
    <source>
        <dbReference type="Google" id="ProtNLM"/>
    </source>
</evidence>
<dbReference type="Proteomes" id="UP001201163">
    <property type="component" value="Unassembled WGS sequence"/>
</dbReference>
<name>A0AAD4LD49_9AGAM</name>
<proteinExistence type="predicted"/>
<dbReference type="InterPro" id="IPR027417">
    <property type="entry name" value="P-loop_NTPase"/>
</dbReference>
<dbReference type="PANTHER" id="PTHR10039">
    <property type="entry name" value="AMELOGENIN"/>
    <property type="match status" value="1"/>
</dbReference>
<evidence type="ECO:0000259" key="2">
    <source>
        <dbReference type="Pfam" id="PF17109"/>
    </source>
</evidence>
<gene>
    <name evidence="4" type="ORF">EDB92DRAFT_1952306</name>
</gene>
<evidence type="ECO:0000313" key="5">
    <source>
        <dbReference type="Proteomes" id="UP001201163"/>
    </source>
</evidence>
<dbReference type="EMBL" id="JAKELL010000100">
    <property type="protein sequence ID" value="KAH8982414.1"/>
    <property type="molecule type" value="Genomic_DNA"/>
</dbReference>
<evidence type="ECO:0000313" key="4">
    <source>
        <dbReference type="EMBL" id="KAH8982414.1"/>
    </source>
</evidence>
<keyword evidence="1" id="KW-0677">Repeat</keyword>
<dbReference type="PANTHER" id="PTHR10039:SF16">
    <property type="entry name" value="GPI INOSITOL-DEACYLASE"/>
    <property type="match status" value="1"/>
</dbReference>
<dbReference type="InterPro" id="IPR031350">
    <property type="entry name" value="Goodbye_dom"/>
</dbReference>